<evidence type="ECO:0000256" key="2">
    <source>
        <dbReference type="ARBA" id="ARBA00004052"/>
    </source>
</evidence>
<dbReference type="InterPro" id="IPR023213">
    <property type="entry name" value="CAT-like_dom_sf"/>
</dbReference>
<gene>
    <name evidence="12" type="primary">sucB</name>
    <name evidence="12" type="ORF">D9V79_00955</name>
</gene>
<dbReference type="PANTHER" id="PTHR43416">
    <property type="entry name" value="DIHYDROLIPOYLLYSINE-RESIDUE SUCCINYLTRANSFERASE COMPONENT OF 2-OXOGLUTARATE DEHYDROGENASE COMPLEX, MITOCHONDRIAL-RELATED"/>
    <property type="match status" value="1"/>
</dbReference>
<dbReference type="Pfam" id="PF00198">
    <property type="entry name" value="2-oxoacid_dh"/>
    <property type="match status" value="1"/>
</dbReference>
<dbReference type="AlphaFoldDB" id="A0A4D6YL56"/>
<dbReference type="InterPro" id="IPR006255">
    <property type="entry name" value="SucB"/>
</dbReference>
<dbReference type="InterPro" id="IPR001078">
    <property type="entry name" value="2-oxoacid_DH_actylTfrase"/>
</dbReference>
<dbReference type="NCBIfam" id="TIGR01347">
    <property type="entry name" value="sucB"/>
    <property type="match status" value="1"/>
</dbReference>
<evidence type="ECO:0000256" key="4">
    <source>
        <dbReference type="ARBA" id="ARBA00007317"/>
    </source>
</evidence>
<dbReference type="SUPFAM" id="SSF52777">
    <property type="entry name" value="CoA-dependent acyltransferases"/>
    <property type="match status" value="1"/>
</dbReference>
<dbReference type="SUPFAM" id="SSF51230">
    <property type="entry name" value="Single hybrid motif"/>
    <property type="match status" value="1"/>
</dbReference>
<dbReference type="CDD" id="cd06849">
    <property type="entry name" value="lipoyl_domain"/>
    <property type="match status" value="1"/>
</dbReference>
<feature type="domain" description="Lipoyl-binding" evidence="11">
    <location>
        <begin position="3"/>
        <end position="78"/>
    </location>
</feature>
<keyword evidence="13" id="KW-1185">Reference proteome</keyword>
<dbReference type="EC" id="2.3.1.61" evidence="10"/>
<evidence type="ECO:0000256" key="1">
    <source>
        <dbReference type="ARBA" id="ARBA00001938"/>
    </source>
</evidence>
<evidence type="ECO:0000256" key="9">
    <source>
        <dbReference type="ARBA" id="ARBA00052761"/>
    </source>
</evidence>
<dbReference type="UniPathway" id="UPA00868">
    <property type="reaction ID" value="UER00840"/>
</dbReference>
<dbReference type="GO" id="GO:0045252">
    <property type="term" value="C:oxoglutarate dehydrogenase complex"/>
    <property type="evidence" value="ECO:0007669"/>
    <property type="project" value="UniProtKB-UniRule"/>
</dbReference>
<dbReference type="GO" id="GO:0006099">
    <property type="term" value="P:tricarboxylic acid cycle"/>
    <property type="evidence" value="ECO:0007669"/>
    <property type="project" value="UniProtKB-UniRule"/>
</dbReference>
<evidence type="ECO:0000256" key="8">
    <source>
        <dbReference type="ARBA" id="ARBA00023315"/>
    </source>
</evidence>
<dbReference type="GO" id="GO:0033512">
    <property type="term" value="P:L-lysine catabolic process to acetyl-CoA via saccharopine"/>
    <property type="evidence" value="ECO:0007669"/>
    <property type="project" value="UniProtKB-UniPathway"/>
</dbReference>
<dbReference type="InterPro" id="IPR003016">
    <property type="entry name" value="2-oxoA_DH_lipoyl-BS"/>
</dbReference>
<sequence>MSQIDVLVPELPESITNATIIHWNKKINDLVKRDEILVEIETEKIILEIPSPVDGILTSIIKDEGEIVSNKQIIGCIKKKKNIKLNNDTKNKNNNISTIHNIPQCKEKQFFTHYLSPSIRRNITKNGLQNLEVLKNQSVINKKKDCLNFNINNKTTKLYPRHEKKVLMTPIRQRISERLLYTQNNTAMLTTFNEVNMKSIINIRQTYGKIFQEKHHIKLGFMSFFVKAVVESLKMFKTINARMQQNYIIYYDYFDINIAISTQTGLVTPILKNVNFMSMSKIEKKIQYFTNKSHQGQLTLSDLVGGNFTITNGGVFGSLLSTPIINPPQSAILGIHAIKERPIAINGKIKIAPMMYIALSYDHRLIDGKEAVGFLSMIKNILEDFTRVSLEI</sequence>
<dbReference type="Gene3D" id="3.30.559.10">
    <property type="entry name" value="Chloramphenicol acetyltransferase-like domain"/>
    <property type="match status" value="1"/>
</dbReference>
<dbReference type="PANTHER" id="PTHR43416:SF5">
    <property type="entry name" value="DIHYDROLIPOYLLYSINE-RESIDUE SUCCINYLTRANSFERASE COMPONENT OF 2-OXOGLUTARATE DEHYDROGENASE COMPLEX, MITOCHONDRIAL"/>
    <property type="match status" value="1"/>
</dbReference>
<name>A0A4D6YL56_9GAMM</name>
<keyword evidence="6 12" id="KW-0808">Transferase</keyword>
<comment type="similarity">
    <text evidence="4">Belongs to the 2-oxoacid dehydrogenase family.</text>
</comment>
<dbReference type="PROSITE" id="PS50968">
    <property type="entry name" value="BIOTINYL_LIPOYL"/>
    <property type="match status" value="1"/>
</dbReference>
<evidence type="ECO:0000313" key="13">
    <source>
        <dbReference type="Proteomes" id="UP000298636"/>
    </source>
</evidence>
<comment type="pathway">
    <text evidence="3">Amino-acid degradation; L-lysine degradation via saccharopine pathway; glutaryl-CoA from L-lysine: step 6/6.</text>
</comment>
<protein>
    <recommendedName>
        <fullName evidence="10">Dihydrolipoyllysine-residue succinyltransferase</fullName>
        <ecNumber evidence="10">2.3.1.61</ecNumber>
    </recommendedName>
</protein>
<dbReference type="InterPro" id="IPR000089">
    <property type="entry name" value="Biotin_lipoyl"/>
</dbReference>
<dbReference type="InterPro" id="IPR050537">
    <property type="entry name" value="2-oxoacid_dehydrogenase"/>
</dbReference>
<organism evidence="12 13">
    <name type="scientific">Buchnera aphidicola</name>
    <name type="common">Stegophylla sp.</name>
    <dbReference type="NCBI Taxonomy" id="2315800"/>
    <lineage>
        <taxon>Bacteria</taxon>
        <taxon>Pseudomonadati</taxon>
        <taxon>Pseudomonadota</taxon>
        <taxon>Gammaproteobacteria</taxon>
        <taxon>Enterobacterales</taxon>
        <taxon>Erwiniaceae</taxon>
        <taxon>Buchnera</taxon>
    </lineage>
</organism>
<dbReference type="Proteomes" id="UP000298636">
    <property type="component" value="Chromosome"/>
</dbReference>
<keyword evidence="5" id="KW-0816">Tricarboxylic acid cycle</keyword>
<evidence type="ECO:0000256" key="7">
    <source>
        <dbReference type="ARBA" id="ARBA00022823"/>
    </source>
</evidence>
<dbReference type="NCBIfam" id="NF004309">
    <property type="entry name" value="PRK05704.1"/>
    <property type="match status" value="1"/>
</dbReference>
<dbReference type="RefSeq" id="WP_158351803.1">
    <property type="nucleotide sequence ID" value="NZ_CP032998.1"/>
</dbReference>
<dbReference type="PROSITE" id="PS00189">
    <property type="entry name" value="LIPOYL"/>
    <property type="match status" value="1"/>
</dbReference>
<evidence type="ECO:0000259" key="11">
    <source>
        <dbReference type="PROSITE" id="PS50968"/>
    </source>
</evidence>
<dbReference type="Pfam" id="PF00364">
    <property type="entry name" value="Biotin_lipoyl"/>
    <property type="match status" value="1"/>
</dbReference>
<dbReference type="GO" id="GO:0005829">
    <property type="term" value="C:cytosol"/>
    <property type="evidence" value="ECO:0007669"/>
    <property type="project" value="TreeGrafter"/>
</dbReference>
<comment type="cofactor">
    <cofactor evidence="1">
        <name>(R)-lipoate</name>
        <dbReference type="ChEBI" id="CHEBI:83088"/>
    </cofactor>
</comment>
<proteinExistence type="inferred from homology"/>
<dbReference type="Gene3D" id="2.40.50.100">
    <property type="match status" value="1"/>
</dbReference>
<dbReference type="InterPro" id="IPR011053">
    <property type="entry name" value="Single_hybrid_motif"/>
</dbReference>
<evidence type="ECO:0000256" key="6">
    <source>
        <dbReference type="ARBA" id="ARBA00022679"/>
    </source>
</evidence>
<accession>A0A4D6YL56</accession>
<dbReference type="GO" id="GO:0004149">
    <property type="term" value="F:dihydrolipoyllysine-residue succinyltransferase activity"/>
    <property type="evidence" value="ECO:0007669"/>
    <property type="project" value="UniProtKB-UniRule"/>
</dbReference>
<evidence type="ECO:0000313" key="12">
    <source>
        <dbReference type="EMBL" id="QCI26368.1"/>
    </source>
</evidence>
<evidence type="ECO:0000256" key="3">
    <source>
        <dbReference type="ARBA" id="ARBA00005145"/>
    </source>
</evidence>
<reference evidence="12 13" key="1">
    <citation type="submission" date="2018-10" db="EMBL/GenBank/DDBJ databases">
        <title>Comparative functional genomics of the obligate endosymbiont Buchnera aphidicola.</title>
        <authorList>
            <person name="Chong R.A."/>
        </authorList>
    </citation>
    <scope>NUCLEOTIDE SEQUENCE [LARGE SCALE GENOMIC DNA]</scope>
    <source>
        <strain evidence="12 13">Ssp</strain>
    </source>
</reference>
<evidence type="ECO:0000256" key="10">
    <source>
        <dbReference type="NCBIfam" id="TIGR01347"/>
    </source>
</evidence>
<evidence type="ECO:0000256" key="5">
    <source>
        <dbReference type="ARBA" id="ARBA00022532"/>
    </source>
</evidence>
<dbReference type="OrthoDB" id="9805770at2"/>
<dbReference type="EMBL" id="CP032998">
    <property type="protein sequence ID" value="QCI26368.1"/>
    <property type="molecule type" value="Genomic_DNA"/>
</dbReference>
<comment type="function">
    <text evidence="2">E2 component of the 2-oxoglutarate dehydrogenase (OGDH) complex which catalyzes the second step in the conversion of 2-oxoglutarate to succinyl-CoA and CO(2).</text>
</comment>
<comment type="catalytic activity">
    <reaction evidence="9">
        <text>N(6)-[(R)-dihydrolipoyl]-L-lysyl-[protein] + succinyl-CoA = N(6)-[(R)-S(8)-succinyldihydrolipoyl]-L-lysyl-[protein] + CoA</text>
        <dbReference type="Rhea" id="RHEA:15213"/>
        <dbReference type="Rhea" id="RHEA-COMP:10475"/>
        <dbReference type="Rhea" id="RHEA-COMP:20092"/>
        <dbReference type="ChEBI" id="CHEBI:57287"/>
        <dbReference type="ChEBI" id="CHEBI:57292"/>
        <dbReference type="ChEBI" id="CHEBI:83100"/>
        <dbReference type="ChEBI" id="CHEBI:83120"/>
        <dbReference type="EC" id="2.3.1.61"/>
    </reaction>
</comment>
<keyword evidence="8 12" id="KW-0012">Acyltransferase</keyword>
<keyword evidence="7" id="KW-0450">Lipoyl</keyword>